<proteinExistence type="predicted"/>
<accession>A0A7W3FPE0</accession>
<reference evidence="3 4" key="1">
    <citation type="submission" date="2020-08" db="EMBL/GenBank/DDBJ databases">
        <title>Stenotrophomonas tumulicola JCM 30961.</title>
        <authorList>
            <person name="Deng Y."/>
        </authorList>
    </citation>
    <scope>NUCLEOTIDE SEQUENCE [LARGE SCALE GENOMIC DNA]</scope>
    <source>
        <strain evidence="3 4">JCM 30961</strain>
    </source>
</reference>
<dbReference type="Pfam" id="PF13453">
    <property type="entry name" value="Zn_ribbon_TFIIB"/>
    <property type="match status" value="1"/>
</dbReference>
<evidence type="ECO:0000313" key="4">
    <source>
        <dbReference type="Proteomes" id="UP000547058"/>
    </source>
</evidence>
<organism evidence="3 4">
    <name type="scientific">Stenotrophomonas tumulicola</name>
    <dbReference type="NCBI Taxonomy" id="1685415"/>
    <lineage>
        <taxon>Bacteria</taxon>
        <taxon>Pseudomonadati</taxon>
        <taxon>Pseudomonadota</taxon>
        <taxon>Gammaproteobacteria</taxon>
        <taxon>Lysobacterales</taxon>
        <taxon>Lysobacteraceae</taxon>
        <taxon>Stenotrophomonas</taxon>
    </lineage>
</organism>
<dbReference type="EMBL" id="JACGXS010000010">
    <property type="protein sequence ID" value="MBA8683238.1"/>
    <property type="molecule type" value="Genomic_DNA"/>
</dbReference>
<evidence type="ECO:0000313" key="3">
    <source>
        <dbReference type="EMBL" id="MBA8683238.1"/>
    </source>
</evidence>
<feature type="region of interest" description="Disordered" evidence="1">
    <location>
        <begin position="45"/>
        <end position="75"/>
    </location>
</feature>
<keyword evidence="4" id="KW-1185">Reference proteome</keyword>
<dbReference type="InterPro" id="IPR027392">
    <property type="entry name" value="TF_Znf"/>
</dbReference>
<evidence type="ECO:0000256" key="1">
    <source>
        <dbReference type="SAM" id="MobiDB-lite"/>
    </source>
</evidence>
<comment type="caution">
    <text evidence="3">The sequence shown here is derived from an EMBL/GenBank/DDBJ whole genome shotgun (WGS) entry which is preliminary data.</text>
</comment>
<dbReference type="AlphaFoldDB" id="A0A7W3FPE0"/>
<sequence>MLCPVCKTQALGMSERQGIEIDFCPQCRGVWLDRGELDKIIERSASAPAVPPPAVPPPVAVQHRDTRHLGQRQDYRKKKKESFLSELFDF</sequence>
<evidence type="ECO:0000259" key="2">
    <source>
        <dbReference type="Pfam" id="PF13453"/>
    </source>
</evidence>
<dbReference type="Proteomes" id="UP000547058">
    <property type="component" value="Unassembled WGS sequence"/>
</dbReference>
<feature type="domain" description="Transcription factor zinc-finger" evidence="2">
    <location>
        <begin position="3"/>
        <end position="43"/>
    </location>
</feature>
<feature type="compositionally biased region" description="Basic and acidic residues" evidence="1">
    <location>
        <begin position="62"/>
        <end position="74"/>
    </location>
</feature>
<name>A0A7W3FPE0_9GAMM</name>
<dbReference type="RefSeq" id="WP_182340502.1">
    <property type="nucleotide sequence ID" value="NZ_JACGXS010000010.1"/>
</dbReference>
<gene>
    <name evidence="3" type="ORF">H4O11_15680</name>
</gene>
<protein>
    <submittedName>
        <fullName evidence="3">Zf-TFIIB domain-containing protein</fullName>
    </submittedName>
</protein>
<feature type="compositionally biased region" description="Pro residues" evidence="1">
    <location>
        <begin position="49"/>
        <end position="59"/>
    </location>
</feature>